<evidence type="ECO:0000256" key="1">
    <source>
        <dbReference type="ARBA" id="ARBA00022801"/>
    </source>
</evidence>
<evidence type="ECO:0000313" key="6">
    <source>
        <dbReference type="EMBL" id="MBP3985462.1"/>
    </source>
</evidence>
<keyword evidence="2" id="KW-0597">Phosphoprotein</keyword>
<evidence type="ECO:0000259" key="5">
    <source>
        <dbReference type="PROSITE" id="PS51832"/>
    </source>
</evidence>
<dbReference type="InterPro" id="IPR037522">
    <property type="entry name" value="HD_GYP_dom"/>
</dbReference>
<dbReference type="Gene3D" id="1.10.3210.10">
    <property type="entry name" value="Hypothetical protein af1432"/>
    <property type="match status" value="1"/>
</dbReference>
<dbReference type="GO" id="GO:0009214">
    <property type="term" value="P:cyclic nucleotide catabolic process"/>
    <property type="evidence" value="ECO:0007669"/>
    <property type="project" value="UniProtKB-ARBA"/>
</dbReference>
<dbReference type="SMART" id="SM00471">
    <property type="entry name" value="HDc"/>
    <property type="match status" value="1"/>
</dbReference>
<gene>
    <name evidence="6" type="ORF">J5837_13700</name>
</gene>
<dbReference type="InterPro" id="IPR052020">
    <property type="entry name" value="Cyclic_di-GMP/3'3'-cGAMP_PDE"/>
</dbReference>
<evidence type="ECO:0000259" key="3">
    <source>
        <dbReference type="PROSITE" id="PS50110"/>
    </source>
</evidence>
<feature type="domain" description="Response regulatory" evidence="3">
    <location>
        <begin position="35"/>
        <end position="153"/>
    </location>
</feature>
<dbReference type="Gene3D" id="3.40.50.2300">
    <property type="match status" value="1"/>
</dbReference>
<protein>
    <submittedName>
        <fullName evidence="6">Two-component system response regulator</fullName>
    </submittedName>
</protein>
<feature type="domain" description="HD" evidence="4">
    <location>
        <begin position="202"/>
        <end position="326"/>
    </location>
</feature>
<dbReference type="GO" id="GO:0000160">
    <property type="term" value="P:phosphorelay signal transduction system"/>
    <property type="evidence" value="ECO:0007669"/>
    <property type="project" value="InterPro"/>
</dbReference>
<name>A0A940X5H5_9GAMM</name>
<dbReference type="SUPFAM" id="SSF52172">
    <property type="entry name" value="CheY-like"/>
    <property type="match status" value="1"/>
</dbReference>
<comment type="caution">
    <text evidence="6">The sequence shown here is derived from an EMBL/GenBank/DDBJ whole genome shotgun (WGS) entry which is preliminary data.</text>
</comment>
<dbReference type="CDD" id="cd17551">
    <property type="entry name" value="REC_RpfG-like"/>
    <property type="match status" value="1"/>
</dbReference>
<evidence type="ECO:0000256" key="2">
    <source>
        <dbReference type="PROSITE-ProRule" id="PRU00169"/>
    </source>
</evidence>
<dbReference type="EMBL" id="JAGKTC010000003">
    <property type="protein sequence ID" value="MBP3985462.1"/>
    <property type="molecule type" value="Genomic_DNA"/>
</dbReference>
<evidence type="ECO:0000313" key="7">
    <source>
        <dbReference type="Proteomes" id="UP000673447"/>
    </source>
</evidence>
<dbReference type="SMART" id="SM00448">
    <property type="entry name" value="REC"/>
    <property type="match status" value="1"/>
</dbReference>
<dbReference type="Pfam" id="PF00072">
    <property type="entry name" value="Response_reg"/>
    <property type="match status" value="1"/>
</dbReference>
<dbReference type="PANTHER" id="PTHR45228:SF1">
    <property type="entry name" value="CYCLIC DI-GMP PHOSPHODIESTERASE TM_0186"/>
    <property type="match status" value="1"/>
</dbReference>
<keyword evidence="1" id="KW-0378">Hydrolase</keyword>
<evidence type="ECO:0000259" key="4">
    <source>
        <dbReference type="PROSITE" id="PS51831"/>
    </source>
</evidence>
<accession>A0A940X5H5</accession>
<feature type="modified residue" description="4-aspartylphosphate" evidence="2">
    <location>
        <position position="86"/>
    </location>
</feature>
<proteinExistence type="predicted"/>
<dbReference type="PANTHER" id="PTHR45228">
    <property type="entry name" value="CYCLIC DI-GMP PHOSPHODIESTERASE TM_0186-RELATED"/>
    <property type="match status" value="1"/>
</dbReference>
<dbReference type="SUPFAM" id="SSF109604">
    <property type="entry name" value="HD-domain/PDEase-like"/>
    <property type="match status" value="1"/>
</dbReference>
<feature type="domain" description="HD-GYP" evidence="5">
    <location>
        <begin position="180"/>
        <end position="377"/>
    </location>
</feature>
<dbReference type="FunFam" id="1.10.3210.10:FF:000018">
    <property type="entry name" value="Two-component system response regulator"/>
    <property type="match status" value="1"/>
</dbReference>
<reference evidence="6" key="2">
    <citation type="submission" date="2021-03" db="EMBL/GenBank/DDBJ databases">
        <authorList>
            <person name="Cao W."/>
        </authorList>
    </citation>
    <scope>NUCLEOTIDE SEQUENCE</scope>
    <source>
        <strain evidence="6">110414</strain>
    </source>
</reference>
<dbReference type="CDD" id="cd00077">
    <property type="entry name" value="HDc"/>
    <property type="match status" value="1"/>
</dbReference>
<sequence length="385" mass="43211">MACQDLEQLVSVLDTSDYPQAFGGPWSAEGRQRLDIVIVDDQVSARSMLRHIIEDIASELAVHDFGDPQAALDWCTQHHADLLLLDYRMPGMDGLEFARRFRRLPAHRDIPIILVTVVGDEPIRQAALDAGVIDFLVKPVRPRELRARCRNLLQLRQQSETVKQRALSLEQRLLSSMHEVEERERETLFRLARAIEYRDAGTSAYLERMAHVAGLIAEQLGLSEDEARMIELAAPLHDLGKIAIPDAVLMKPGPLVQSEIEIMRRHPKLGFELLSGSHNRFIQAGAAIALRHHERYDGSGYPDGLAGEEIPLEARIVAVADVFDALISPRPYKPAWSIEAALDYLREQRGRLFDPACVDALTRDMDRLEDICARFSTAQTRPGAA</sequence>
<dbReference type="InterPro" id="IPR006674">
    <property type="entry name" value="HD_domain"/>
</dbReference>
<dbReference type="PROSITE" id="PS50110">
    <property type="entry name" value="RESPONSE_REGULATORY"/>
    <property type="match status" value="1"/>
</dbReference>
<dbReference type="Proteomes" id="UP000673447">
    <property type="component" value="Unassembled WGS sequence"/>
</dbReference>
<organism evidence="6 7">
    <name type="scientific">Pseudoxanthomonas helianthi</name>
    <dbReference type="NCBI Taxonomy" id="1453541"/>
    <lineage>
        <taxon>Bacteria</taxon>
        <taxon>Pseudomonadati</taxon>
        <taxon>Pseudomonadota</taxon>
        <taxon>Gammaproteobacteria</taxon>
        <taxon>Lysobacterales</taxon>
        <taxon>Lysobacteraceae</taxon>
        <taxon>Pseudoxanthomonas</taxon>
    </lineage>
</organism>
<dbReference type="PROSITE" id="PS51832">
    <property type="entry name" value="HD_GYP"/>
    <property type="match status" value="1"/>
</dbReference>
<dbReference type="InterPro" id="IPR003607">
    <property type="entry name" value="HD/PDEase_dom"/>
</dbReference>
<dbReference type="Pfam" id="PF13487">
    <property type="entry name" value="HD_5"/>
    <property type="match status" value="1"/>
</dbReference>
<reference evidence="6" key="1">
    <citation type="journal article" date="2016" name="Int. J. Syst. Evol. Microbiol.">
        <title>Pseudoxanthomonas helianthi sp. nov., isolated from roots of Jerusalem artichoke (Helianthus tuberosus).</title>
        <authorList>
            <person name="Kittiwongwattana C."/>
            <person name="Thawai C."/>
        </authorList>
    </citation>
    <scope>NUCLEOTIDE SEQUENCE</scope>
    <source>
        <strain evidence="6">110414</strain>
    </source>
</reference>
<dbReference type="PROSITE" id="PS51831">
    <property type="entry name" value="HD"/>
    <property type="match status" value="1"/>
</dbReference>
<dbReference type="RefSeq" id="WP_210537578.1">
    <property type="nucleotide sequence ID" value="NZ_JAGKTC010000003.1"/>
</dbReference>
<dbReference type="AlphaFoldDB" id="A0A940X5H5"/>
<dbReference type="GO" id="GO:0004112">
    <property type="term" value="F:cyclic-nucleotide phosphodiesterase activity"/>
    <property type="evidence" value="ECO:0007669"/>
    <property type="project" value="UniProtKB-ARBA"/>
</dbReference>
<dbReference type="InterPro" id="IPR001789">
    <property type="entry name" value="Sig_transdc_resp-reg_receiver"/>
</dbReference>
<keyword evidence="7" id="KW-1185">Reference proteome</keyword>
<dbReference type="InterPro" id="IPR011006">
    <property type="entry name" value="CheY-like_superfamily"/>
</dbReference>